<evidence type="ECO:0000256" key="1">
    <source>
        <dbReference type="SAM" id="MobiDB-lite"/>
    </source>
</evidence>
<dbReference type="PANTHER" id="PTHR42064:SF1">
    <property type="entry name" value="YALI0F28677P"/>
    <property type="match status" value="1"/>
</dbReference>
<dbReference type="PANTHER" id="PTHR42064">
    <property type="entry name" value="YALI0F28677P"/>
    <property type="match status" value="1"/>
</dbReference>
<comment type="caution">
    <text evidence="2">The sequence shown here is derived from an EMBL/GenBank/DDBJ whole genome shotgun (WGS) entry which is preliminary data.</text>
</comment>
<feature type="region of interest" description="Disordered" evidence="1">
    <location>
        <begin position="1282"/>
        <end position="1309"/>
    </location>
</feature>
<feature type="compositionally biased region" description="Polar residues" evidence="1">
    <location>
        <begin position="39"/>
        <end position="49"/>
    </location>
</feature>
<dbReference type="Proteomes" id="UP001296104">
    <property type="component" value="Unassembled WGS sequence"/>
</dbReference>
<sequence>MAIKPVFFFEPASTTHHGPGDPTEPSAAGKDIPPPSMPQPHSSDPSPTRTAVPDEEPRPVKPLADITRQLRLQRYQKRRCYQAEENLHYLQIATARTSRLARAARSVQHTLAECIKTEDKASFANLLHAFRDACDDCLRPSAESEAGNIAEPRPTTSFLENLPSSSRASILDFLAHIRYDGAFVANRLKCLTHKELIALLPDRSLPRSNDSIFGGFSRSTSRTSKPLGFVVDAQSDLLSSHAYSSTLEALVFSTNGLSKAGAYELDRATNIWATVSASLISEQKPGSERLVPAVLDIWTTLAPWPGKDRLQVWILQTLQQGSFLLEQPSKQTFRARVEGRSDVSPEEEVRTERFYNQAADSLLELFGVDSGPSVIPPGALRMCRAIWVHLRESPGHQRALPQFLITRWLFSAFVMDTVTLPEAYGMLTDHYVSDVSRQRILREVVTRAQRCVFDVAYAWKYASNIPSDTTHRVHTLMSRFSSLSSITSSPPQSREQLNRQETFLALSAKDVSTCLNALYPQRRPASVSSDGDNLKSGLQSSASSISGFSLFQNAHVPDPTASISTLSPLDFQGLHLAGTPQPESEVEAQDQQVQDGFVREACLELDDFVSSQTTNSKDLWGVFYAPAESDTLCTANEKYADACYPEAPRRSHNGASAAMTIRTSRREKSSLMKALESLLYDLGVGDSPEDSGEFAKETEDLGQVQEQVESLFELAIQDCEARSEFVRAHDWFLHLQDFRSQVQQSTNRAALRNMLLDIEAAAQRSKNRALVLQGAYDRWTRMMSTRLQLQSLQLNPLVEEHERLRDKMWYVADVRTSAAYDEARSISSALCVMGKAKRPSRTRMAPPLRNWSTLKMTNTNLHLKTEAQILEILSARPDHGGPNKLSDDQSRATELWMDRQDIDNLCRGEERLHKLCMEVRKCVETVTATPPAENTAIWSNTLFARDVALKSADSPTKPPTLLSTLHGGAAQSHFLSLHGHPRSNDALSSTSQTLSSISSRDYLDSTSPTLNKCSSMPFWSPATTEVDSPSSATSVNSSMMPSAFERSTPKQHADTSFVASGAIERLRQRTTSLVLSDLTSILFSDGSETDRAYWSGLGWQLTDRHFRSLDAFRASIDSQTPTAESSLPVHPPLATFGFESAFATLLRKFSLMSNPSTKLSCLHDMDRLLVPYMAEQGKNHSLMSSYARPSSGHGQLMRSRTQDASETSVNGFRHIFSKSSLRPKTVFRDLQYIAALLPAAVLQNTPEGKAFCNAAVAISSLKHEARGIMVETADSIIAYHSNNRGHGRSSSMAQQERDSATFTAPSRTPSAEDYSRYSMADAAYLLQITAKEGDPVAQRELATLYLTNPELMDRVVAPFARTREIFKDELESKWRKNQDPNRFDYYNLCVVLHWMSLSSKGGDFLAREYLKQQEQMDSF</sequence>
<feature type="region of interest" description="Disordered" evidence="1">
    <location>
        <begin position="1"/>
        <end position="63"/>
    </location>
</feature>
<dbReference type="EMBL" id="CAVMBE010000103">
    <property type="protein sequence ID" value="CAK4034094.1"/>
    <property type="molecule type" value="Genomic_DNA"/>
</dbReference>
<evidence type="ECO:0000313" key="3">
    <source>
        <dbReference type="Proteomes" id="UP001296104"/>
    </source>
</evidence>
<feature type="region of interest" description="Disordered" evidence="1">
    <location>
        <begin position="1024"/>
        <end position="1051"/>
    </location>
</feature>
<name>A0AAI8Z7S9_9PEZI</name>
<keyword evidence="3" id="KW-1185">Reference proteome</keyword>
<feature type="compositionally biased region" description="Polar residues" evidence="1">
    <location>
        <begin position="1024"/>
        <end position="1040"/>
    </location>
</feature>
<gene>
    <name evidence="2" type="ORF">LECACI_7A009252</name>
</gene>
<evidence type="ECO:0000313" key="2">
    <source>
        <dbReference type="EMBL" id="CAK4034094.1"/>
    </source>
</evidence>
<organism evidence="2 3">
    <name type="scientific">Lecanosticta acicola</name>
    <dbReference type="NCBI Taxonomy" id="111012"/>
    <lineage>
        <taxon>Eukaryota</taxon>
        <taxon>Fungi</taxon>
        <taxon>Dikarya</taxon>
        <taxon>Ascomycota</taxon>
        <taxon>Pezizomycotina</taxon>
        <taxon>Dothideomycetes</taxon>
        <taxon>Dothideomycetidae</taxon>
        <taxon>Mycosphaerellales</taxon>
        <taxon>Mycosphaerellaceae</taxon>
        <taxon>Lecanosticta</taxon>
    </lineage>
</organism>
<reference evidence="2" key="1">
    <citation type="submission" date="2023-11" db="EMBL/GenBank/DDBJ databases">
        <authorList>
            <person name="Alioto T."/>
            <person name="Alioto T."/>
            <person name="Gomez Garrido J."/>
        </authorList>
    </citation>
    <scope>NUCLEOTIDE SEQUENCE</scope>
</reference>
<proteinExistence type="predicted"/>
<accession>A0AAI8Z7S9</accession>
<protein>
    <submittedName>
        <fullName evidence="2">Uncharacterized protein</fullName>
    </submittedName>
</protein>